<feature type="compositionally biased region" description="Gly residues" evidence="1">
    <location>
        <begin position="144"/>
        <end position="156"/>
    </location>
</feature>
<dbReference type="Proteomes" id="UP000198287">
    <property type="component" value="Unassembled WGS sequence"/>
</dbReference>
<gene>
    <name evidence="2" type="ORF">Fcan01_04442</name>
</gene>
<proteinExistence type="predicted"/>
<protein>
    <submittedName>
        <fullName evidence="2">Uncharacterized protein</fullName>
    </submittedName>
</protein>
<feature type="region of interest" description="Disordered" evidence="1">
    <location>
        <begin position="24"/>
        <end position="176"/>
    </location>
</feature>
<evidence type="ECO:0000313" key="3">
    <source>
        <dbReference type="Proteomes" id="UP000198287"/>
    </source>
</evidence>
<comment type="caution">
    <text evidence="2">The sequence shown here is derived from an EMBL/GenBank/DDBJ whole genome shotgun (WGS) entry which is preliminary data.</text>
</comment>
<keyword evidence="3" id="KW-1185">Reference proteome</keyword>
<sequence length="308" mass="32743">MSGDGGGRLPSFKGPRDLSLLTSAALTLSLTTPGQPSSSTSSRMQPSSSNQPPIVVRPKRIFKPNIPPKRDTSIASASSSSTDPPTSSSPADKSSKPGRGHDRGGRGGRGGRGRGSNYIQSSSVFEQGVGDPTSSGRSTRSRRSGGGGGDGGSRGGGRSRGRGRGPSRVASAMTREKLEDIIKTENTKVEPLDNMEDFMSGGAIEEDDDLETFEDEDEAVVLPLTSYLPKLLISKKTPKFQPGGQKGKQHIFYKSDNRGLDFLSVTGKSRKKPVLCLFQLPSHLPVLLEQEQRQLATSLETLPEGSYL</sequence>
<dbReference type="OrthoDB" id="5836119at2759"/>
<feature type="compositionally biased region" description="Basic and acidic residues" evidence="1">
    <location>
        <begin position="93"/>
        <end position="105"/>
    </location>
</feature>
<name>A0A226EUC5_FOLCA</name>
<reference evidence="2 3" key="1">
    <citation type="submission" date="2015-12" db="EMBL/GenBank/DDBJ databases">
        <title>The genome of Folsomia candida.</title>
        <authorList>
            <person name="Faddeeva A."/>
            <person name="Derks M.F."/>
            <person name="Anvar Y."/>
            <person name="Smit S."/>
            <person name="Van Straalen N."/>
            <person name="Roelofs D."/>
        </authorList>
    </citation>
    <scope>NUCLEOTIDE SEQUENCE [LARGE SCALE GENOMIC DNA]</scope>
    <source>
        <strain evidence="2 3">VU population</strain>
        <tissue evidence="2">Whole body</tissue>
    </source>
</reference>
<accession>A0A226EUC5</accession>
<feature type="compositionally biased region" description="Low complexity" evidence="1">
    <location>
        <begin position="24"/>
        <end position="53"/>
    </location>
</feature>
<evidence type="ECO:0000313" key="2">
    <source>
        <dbReference type="EMBL" id="OXA60818.1"/>
    </source>
</evidence>
<feature type="compositionally biased region" description="Low complexity" evidence="1">
    <location>
        <begin position="73"/>
        <end position="92"/>
    </location>
</feature>
<organism evidence="2 3">
    <name type="scientific">Folsomia candida</name>
    <name type="common">Springtail</name>
    <dbReference type="NCBI Taxonomy" id="158441"/>
    <lineage>
        <taxon>Eukaryota</taxon>
        <taxon>Metazoa</taxon>
        <taxon>Ecdysozoa</taxon>
        <taxon>Arthropoda</taxon>
        <taxon>Hexapoda</taxon>
        <taxon>Collembola</taxon>
        <taxon>Entomobryomorpha</taxon>
        <taxon>Isotomoidea</taxon>
        <taxon>Isotomidae</taxon>
        <taxon>Proisotominae</taxon>
        <taxon>Folsomia</taxon>
    </lineage>
</organism>
<dbReference type="EMBL" id="LNIX01000002">
    <property type="protein sequence ID" value="OXA60818.1"/>
    <property type="molecule type" value="Genomic_DNA"/>
</dbReference>
<evidence type="ECO:0000256" key="1">
    <source>
        <dbReference type="SAM" id="MobiDB-lite"/>
    </source>
</evidence>
<dbReference type="AlphaFoldDB" id="A0A226EUC5"/>